<dbReference type="GO" id="GO:0005886">
    <property type="term" value="C:plasma membrane"/>
    <property type="evidence" value="ECO:0007669"/>
    <property type="project" value="UniProtKB-SubCell"/>
</dbReference>
<dbReference type="InterPro" id="IPR044669">
    <property type="entry name" value="YneE/VCCN1/2-like"/>
</dbReference>
<dbReference type="AlphaFoldDB" id="A4S8N2"/>
<evidence type="ECO:0000313" key="10">
    <source>
        <dbReference type="Proteomes" id="UP000001568"/>
    </source>
</evidence>
<dbReference type="EMBL" id="CP000595">
    <property type="protein sequence ID" value="ABO99947.1"/>
    <property type="molecule type" value="Genomic_DNA"/>
</dbReference>
<dbReference type="Pfam" id="PF25539">
    <property type="entry name" value="Bestrophin_2"/>
    <property type="match status" value="1"/>
</dbReference>
<name>A4S8N2_OSTLU</name>
<dbReference type="Gramene" id="ABO99947">
    <property type="protein sequence ID" value="ABO99947"/>
    <property type="gene ID" value="OSTLU_27908"/>
</dbReference>
<dbReference type="OMA" id="RIVWIFI"/>
<evidence type="ECO:0000313" key="9">
    <source>
        <dbReference type="EMBL" id="ABO99947.1"/>
    </source>
</evidence>
<dbReference type="STRING" id="436017.A4S8N2"/>
<dbReference type="RefSeq" id="XP_001421654.1">
    <property type="nucleotide sequence ID" value="XM_001421617.1"/>
</dbReference>
<evidence type="ECO:0000256" key="2">
    <source>
        <dbReference type="ARBA" id="ARBA00022448"/>
    </source>
</evidence>
<evidence type="ECO:0000256" key="7">
    <source>
        <dbReference type="ARBA" id="ARBA00023136"/>
    </source>
</evidence>
<evidence type="ECO:0000256" key="1">
    <source>
        <dbReference type="ARBA" id="ARBA00004651"/>
    </source>
</evidence>
<feature type="transmembrane region" description="Helical" evidence="8">
    <location>
        <begin position="45"/>
        <end position="63"/>
    </location>
</feature>
<comment type="subcellular location">
    <subcellularLocation>
        <location evidence="1">Cell membrane</location>
        <topology evidence="1">Multi-pass membrane protein</topology>
    </subcellularLocation>
</comment>
<evidence type="ECO:0000256" key="5">
    <source>
        <dbReference type="ARBA" id="ARBA00022989"/>
    </source>
</evidence>
<feature type="transmembrane region" description="Helical" evidence="8">
    <location>
        <begin position="246"/>
        <end position="267"/>
    </location>
</feature>
<feature type="transmembrane region" description="Helical" evidence="8">
    <location>
        <begin position="75"/>
        <end position="95"/>
    </location>
</feature>
<dbReference type="OrthoDB" id="1368at2759"/>
<evidence type="ECO:0000256" key="4">
    <source>
        <dbReference type="ARBA" id="ARBA00022692"/>
    </source>
</evidence>
<dbReference type="HOGENOM" id="CLU_029790_8_0_1"/>
<feature type="transmembrane region" description="Helical" evidence="8">
    <location>
        <begin position="273"/>
        <end position="293"/>
    </location>
</feature>
<keyword evidence="10" id="KW-1185">Reference proteome</keyword>
<dbReference type="KEGG" id="olu:OSTLU_27908"/>
<evidence type="ECO:0000256" key="8">
    <source>
        <dbReference type="SAM" id="Phobius"/>
    </source>
</evidence>
<dbReference type="PANTHER" id="PTHR33281">
    <property type="entry name" value="UPF0187 PROTEIN YNEE"/>
    <property type="match status" value="1"/>
</dbReference>
<dbReference type="GO" id="GO:0005254">
    <property type="term" value="F:chloride channel activity"/>
    <property type="evidence" value="ECO:0007669"/>
    <property type="project" value="InterPro"/>
</dbReference>
<keyword evidence="4 8" id="KW-0812">Transmembrane</keyword>
<reference evidence="9 10" key="1">
    <citation type="journal article" date="2007" name="Proc. Natl. Acad. Sci. U.S.A.">
        <title>The tiny eukaryote Ostreococcus provides genomic insights into the paradox of plankton speciation.</title>
        <authorList>
            <person name="Palenik B."/>
            <person name="Grimwood J."/>
            <person name="Aerts A."/>
            <person name="Rouze P."/>
            <person name="Salamov A."/>
            <person name="Putnam N."/>
            <person name="Dupont C."/>
            <person name="Jorgensen R."/>
            <person name="Derelle E."/>
            <person name="Rombauts S."/>
            <person name="Zhou K."/>
            <person name="Otillar R."/>
            <person name="Merchant S.S."/>
            <person name="Podell S."/>
            <person name="Gaasterland T."/>
            <person name="Napoli C."/>
            <person name="Gendler K."/>
            <person name="Manuell A."/>
            <person name="Tai V."/>
            <person name="Vallon O."/>
            <person name="Piganeau G."/>
            <person name="Jancek S."/>
            <person name="Heijde M."/>
            <person name="Jabbari K."/>
            <person name="Bowler C."/>
            <person name="Lohr M."/>
            <person name="Robbens S."/>
            <person name="Werner G."/>
            <person name="Dubchak I."/>
            <person name="Pazour G.J."/>
            <person name="Ren Q."/>
            <person name="Paulsen I."/>
            <person name="Delwiche C."/>
            <person name="Schmutz J."/>
            <person name="Rokhsar D."/>
            <person name="Van de Peer Y."/>
            <person name="Moreau H."/>
            <person name="Grigoriev I.V."/>
        </authorList>
    </citation>
    <scope>NUCLEOTIDE SEQUENCE [LARGE SCALE GENOMIC DNA]</scope>
    <source>
        <strain evidence="9 10">CCE9901</strain>
    </source>
</reference>
<dbReference type="GeneID" id="5005763"/>
<proteinExistence type="predicted"/>
<dbReference type="Proteomes" id="UP000001568">
    <property type="component" value="Chromosome 15"/>
</dbReference>
<sequence length="360" mass="40247">MLDADNASTRARAFERGATLQPEYDSFSWLKTALLATPRARGLRAFAWPWLCINGVSVLWTSLYELALPKRTSSLGSFGMVYQLVFSTMGFLLVFRLSRAAVRFWDCRAAFGNFNVGVRRLVDVALVHGKGRDARALDDVCAWACAFVVASKQFLRGVKTISAEEVMGILSDDDRKRVENARHPPLYCASMLRRAIHRAFGVDEKGGTTSDTIRLESRLRQLHEQCDFLITNEGALERLRGTKLPMIYVMHLRTFLMAYCVSMPFVFVNQWRWGTIVAVAVVSFALLGIEGAATECEIPFSADHANHLRMDQYAQACLLSVGAYLAWNERLEGANDFGHREGNVSCASLEDLVIDVDTNV</sequence>
<keyword evidence="5 8" id="KW-1133">Transmembrane helix</keyword>
<protein>
    <submittedName>
        <fullName evidence="9">Uncharacterized protein</fullName>
    </submittedName>
</protein>
<keyword evidence="3" id="KW-1003">Cell membrane</keyword>
<keyword evidence="7 8" id="KW-0472">Membrane</keyword>
<gene>
    <name evidence="9" type="ORF">OSTLU_27908</name>
</gene>
<dbReference type="eggNOG" id="ENOG502S994">
    <property type="taxonomic scope" value="Eukaryota"/>
</dbReference>
<keyword evidence="2" id="KW-0813">Transport</keyword>
<keyword evidence="6" id="KW-0406">Ion transport</keyword>
<dbReference type="PANTHER" id="PTHR33281:SF19">
    <property type="entry name" value="VOLTAGE-DEPENDENT ANION CHANNEL-FORMING PROTEIN YNEE"/>
    <property type="match status" value="1"/>
</dbReference>
<organism evidence="9 10">
    <name type="scientific">Ostreococcus lucimarinus (strain CCE9901)</name>
    <dbReference type="NCBI Taxonomy" id="436017"/>
    <lineage>
        <taxon>Eukaryota</taxon>
        <taxon>Viridiplantae</taxon>
        <taxon>Chlorophyta</taxon>
        <taxon>Mamiellophyceae</taxon>
        <taxon>Mamiellales</taxon>
        <taxon>Bathycoccaceae</taxon>
        <taxon>Ostreococcus</taxon>
    </lineage>
</organism>
<evidence type="ECO:0000256" key="6">
    <source>
        <dbReference type="ARBA" id="ARBA00023065"/>
    </source>
</evidence>
<evidence type="ECO:0000256" key="3">
    <source>
        <dbReference type="ARBA" id="ARBA00022475"/>
    </source>
</evidence>
<accession>A4S8N2</accession>